<organism evidence="1 2">
    <name type="scientific">Artomyces pyxidatus</name>
    <dbReference type="NCBI Taxonomy" id="48021"/>
    <lineage>
        <taxon>Eukaryota</taxon>
        <taxon>Fungi</taxon>
        <taxon>Dikarya</taxon>
        <taxon>Basidiomycota</taxon>
        <taxon>Agaricomycotina</taxon>
        <taxon>Agaricomycetes</taxon>
        <taxon>Russulales</taxon>
        <taxon>Auriscalpiaceae</taxon>
        <taxon>Artomyces</taxon>
    </lineage>
</organism>
<keyword evidence="2" id="KW-1185">Reference proteome</keyword>
<accession>A0ACB8SNS6</accession>
<evidence type="ECO:0000313" key="1">
    <source>
        <dbReference type="EMBL" id="KAI0057918.1"/>
    </source>
</evidence>
<dbReference type="EMBL" id="MU277241">
    <property type="protein sequence ID" value="KAI0057918.1"/>
    <property type="molecule type" value="Genomic_DNA"/>
</dbReference>
<reference evidence="1" key="2">
    <citation type="journal article" date="2022" name="New Phytol.">
        <title>Evolutionary transition to the ectomycorrhizal habit in the genomes of a hyperdiverse lineage of mushroom-forming fungi.</title>
        <authorList>
            <person name="Looney B."/>
            <person name="Miyauchi S."/>
            <person name="Morin E."/>
            <person name="Drula E."/>
            <person name="Courty P.E."/>
            <person name="Kohler A."/>
            <person name="Kuo A."/>
            <person name="LaButti K."/>
            <person name="Pangilinan J."/>
            <person name="Lipzen A."/>
            <person name="Riley R."/>
            <person name="Andreopoulos W."/>
            <person name="He G."/>
            <person name="Johnson J."/>
            <person name="Nolan M."/>
            <person name="Tritt A."/>
            <person name="Barry K.W."/>
            <person name="Grigoriev I.V."/>
            <person name="Nagy L.G."/>
            <person name="Hibbett D."/>
            <person name="Henrissat B."/>
            <person name="Matheny P.B."/>
            <person name="Labbe J."/>
            <person name="Martin F.M."/>
        </authorList>
    </citation>
    <scope>NUCLEOTIDE SEQUENCE</scope>
    <source>
        <strain evidence="1">HHB10654</strain>
    </source>
</reference>
<reference evidence="1" key="1">
    <citation type="submission" date="2021-03" db="EMBL/GenBank/DDBJ databases">
        <authorList>
            <consortium name="DOE Joint Genome Institute"/>
            <person name="Ahrendt S."/>
            <person name="Looney B.P."/>
            <person name="Miyauchi S."/>
            <person name="Morin E."/>
            <person name="Drula E."/>
            <person name="Courty P.E."/>
            <person name="Chicoki N."/>
            <person name="Fauchery L."/>
            <person name="Kohler A."/>
            <person name="Kuo A."/>
            <person name="Labutti K."/>
            <person name="Pangilinan J."/>
            <person name="Lipzen A."/>
            <person name="Riley R."/>
            <person name="Andreopoulos W."/>
            <person name="He G."/>
            <person name="Johnson J."/>
            <person name="Barry K.W."/>
            <person name="Grigoriev I.V."/>
            <person name="Nagy L."/>
            <person name="Hibbett D."/>
            <person name="Henrissat B."/>
            <person name="Matheny P.B."/>
            <person name="Labbe J."/>
            <person name="Martin F."/>
        </authorList>
    </citation>
    <scope>NUCLEOTIDE SEQUENCE</scope>
    <source>
        <strain evidence="1">HHB10654</strain>
    </source>
</reference>
<gene>
    <name evidence="1" type="ORF">BV25DRAFT_1811630</name>
</gene>
<proteinExistence type="predicted"/>
<comment type="caution">
    <text evidence="1">The sequence shown here is derived from an EMBL/GenBank/DDBJ whole genome shotgun (WGS) entry which is preliminary data.</text>
</comment>
<dbReference type="Proteomes" id="UP000814140">
    <property type="component" value="Unassembled WGS sequence"/>
</dbReference>
<name>A0ACB8SNS6_9AGAM</name>
<sequence length="186" mass="20752">MSLLHQTVVSAALESKAEPNSPSADSKKHERFYLEDGNVKLLLHAVLYHVHRYFFRDSTLMSGATTSPIKLTCVQSVEFDAFLAILYPSNYATCELATFEEWTSVLRLASQWGFQNIRDLAIARLKPITSAIDKVVLSHTYPFLETWAVLGYAELCARAAPLSLAEAGRLGLEGVLLVCNMRENTR</sequence>
<evidence type="ECO:0000313" key="2">
    <source>
        <dbReference type="Proteomes" id="UP000814140"/>
    </source>
</evidence>
<feature type="non-terminal residue" evidence="1">
    <location>
        <position position="186"/>
    </location>
</feature>
<protein>
    <submittedName>
        <fullName evidence="1">Uncharacterized protein</fullName>
    </submittedName>
</protein>